<dbReference type="PANTHER" id="PTHR20842">
    <property type="entry name" value="PROTEASE S51 ALPHA-ASPARTYL DIPEPTIDASE"/>
    <property type="match status" value="1"/>
</dbReference>
<keyword evidence="4" id="KW-0720">Serine protease</keyword>
<dbReference type="InterPro" id="IPR029062">
    <property type="entry name" value="Class_I_gatase-like"/>
</dbReference>
<dbReference type="AlphaFoldDB" id="A0A1F7YXQ3"/>
<dbReference type="Pfam" id="PF03575">
    <property type="entry name" value="Peptidase_S51"/>
    <property type="match status" value="1"/>
</dbReference>
<evidence type="ECO:0000313" key="6">
    <source>
        <dbReference type="Proteomes" id="UP000177169"/>
    </source>
</evidence>
<sequence>MKLYLSSFRLGNETEKLKNMVGANGKAAIIHNSLDFSTNLERLAKSKIDEANDLKSLGFKPSELDLRDYFGKTGRLREKLKEFGLLWVRGGNTFVLRRAMRQSGFDEIIKDYVGKDTLVYAGYSAGVCVLSPTLRGLELVDDPNIVPSGYDKQIIWEGIGLINYSIAPHYKSDHPESAAVSKEVEYFIENKIPFIALHDSEVIIETV</sequence>
<dbReference type="GO" id="GO:0006508">
    <property type="term" value="P:proteolysis"/>
    <property type="evidence" value="ECO:0007669"/>
    <property type="project" value="UniProtKB-KW"/>
</dbReference>
<dbReference type="EMBL" id="MGGR01000036">
    <property type="protein sequence ID" value="OGM32037.1"/>
    <property type="molecule type" value="Genomic_DNA"/>
</dbReference>
<proteinExistence type="inferred from homology"/>
<keyword evidence="2" id="KW-0645">Protease</keyword>
<comment type="caution">
    <text evidence="5">The sequence shown here is derived from an EMBL/GenBank/DDBJ whole genome shotgun (WGS) entry which is preliminary data.</text>
</comment>
<evidence type="ECO:0000256" key="3">
    <source>
        <dbReference type="ARBA" id="ARBA00022801"/>
    </source>
</evidence>
<accession>A0A1F7YXQ3</accession>
<dbReference type="PANTHER" id="PTHR20842:SF0">
    <property type="entry name" value="ALPHA-ASPARTYL DIPEPTIDASE"/>
    <property type="match status" value="1"/>
</dbReference>
<evidence type="ECO:0000256" key="1">
    <source>
        <dbReference type="ARBA" id="ARBA00006534"/>
    </source>
</evidence>
<dbReference type="Gene3D" id="3.40.50.880">
    <property type="match status" value="1"/>
</dbReference>
<protein>
    <recommendedName>
        <fullName evidence="7">Peptidase E</fullName>
    </recommendedName>
</protein>
<keyword evidence="3" id="KW-0378">Hydrolase</keyword>
<evidence type="ECO:0000256" key="2">
    <source>
        <dbReference type="ARBA" id="ARBA00022670"/>
    </source>
</evidence>
<gene>
    <name evidence="5" type="ORF">A3D01_02850</name>
</gene>
<name>A0A1F7YXQ3_9BACT</name>
<organism evidence="5 6">
    <name type="scientific">Candidatus Woesebacteria bacterium RIFCSPHIGHO2_02_FULL_39_13</name>
    <dbReference type="NCBI Taxonomy" id="1802505"/>
    <lineage>
        <taxon>Bacteria</taxon>
        <taxon>Candidatus Woeseibacteriota</taxon>
    </lineage>
</organism>
<dbReference type="STRING" id="1802505.A3D01_02850"/>
<reference evidence="5 6" key="1">
    <citation type="journal article" date="2016" name="Nat. Commun.">
        <title>Thousands of microbial genomes shed light on interconnected biogeochemical processes in an aquifer system.</title>
        <authorList>
            <person name="Anantharaman K."/>
            <person name="Brown C.T."/>
            <person name="Hug L.A."/>
            <person name="Sharon I."/>
            <person name="Castelle C.J."/>
            <person name="Probst A.J."/>
            <person name="Thomas B.C."/>
            <person name="Singh A."/>
            <person name="Wilkins M.J."/>
            <person name="Karaoz U."/>
            <person name="Brodie E.L."/>
            <person name="Williams K.H."/>
            <person name="Hubbard S.S."/>
            <person name="Banfield J.F."/>
        </authorList>
    </citation>
    <scope>NUCLEOTIDE SEQUENCE [LARGE SCALE GENOMIC DNA]</scope>
</reference>
<evidence type="ECO:0000256" key="4">
    <source>
        <dbReference type="ARBA" id="ARBA00022825"/>
    </source>
</evidence>
<dbReference type="InterPro" id="IPR005320">
    <property type="entry name" value="Peptidase_S51"/>
</dbReference>
<evidence type="ECO:0008006" key="7">
    <source>
        <dbReference type="Google" id="ProtNLM"/>
    </source>
</evidence>
<dbReference type="SUPFAM" id="SSF52317">
    <property type="entry name" value="Class I glutamine amidotransferase-like"/>
    <property type="match status" value="1"/>
</dbReference>
<evidence type="ECO:0000313" key="5">
    <source>
        <dbReference type="EMBL" id="OGM32037.1"/>
    </source>
</evidence>
<dbReference type="Proteomes" id="UP000177169">
    <property type="component" value="Unassembled WGS sequence"/>
</dbReference>
<comment type="similarity">
    <text evidence="1">Belongs to the peptidase S51 family.</text>
</comment>
<dbReference type="GO" id="GO:0008236">
    <property type="term" value="F:serine-type peptidase activity"/>
    <property type="evidence" value="ECO:0007669"/>
    <property type="project" value="UniProtKB-KW"/>
</dbReference>